<dbReference type="GO" id="GO:0070773">
    <property type="term" value="F:protein-N-terminal glutamine amidohydrolase activity"/>
    <property type="evidence" value="ECO:0007669"/>
    <property type="project" value="InterPro"/>
</dbReference>
<dbReference type="InterPro" id="IPR003010">
    <property type="entry name" value="C-N_Hydrolase"/>
</dbReference>
<dbReference type="Proteomes" id="UP000759537">
    <property type="component" value="Unassembled WGS sequence"/>
</dbReference>
<dbReference type="Gene3D" id="3.60.110.10">
    <property type="entry name" value="Carbon-nitrogen hydrolase"/>
    <property type="match status" value="1"/>
</dbReference>
<dbReference type="GO" id="GO:0030163">
    <property type="term" value="P:protein catabolic process"/>
    <property type="evidence" value="ECO:0007669"/>
    <property type="project" value="TreeGrafter"/>
</dbReference>
<dbReference type="AlphaFoldDB" id="A0A9P5MSB0"/>
<accession>A0A9P5MSB0</accession>
<evidence type="ECO:0000313" key="2">
    <source>
        <dbReference type="EMBL" id="KAF8476627.1"/>
    </source>
</evidence>
<dbReference type="OrthoDB" id="201515at2759"/>
<dbReference type="InterPro" id="IPR036526">
    <property type="entry name" value="C-N_Hydrolase_sf"/>
</dbReference>
<dbReference type="InterPro" id="IPR039703">
    <property type="entry name" value="Nta1"/>
</dbReference>
<keyword evidence="3" id="KW-1185">Reference proteome</keyword>
<evidence type="ECO:0000259" key="1">
    <source>
        <dbReference type="PROSITE" id="PS50263"/>
    </source>
</evidence>
<name>A0A9P5MSB0_9AGAM</name>
<dbReference type="PROSITE" id="PS50263">
    <property type="entry name" value="CN_HYDROLASE"/>
    <property type="match status" value="1"/>
</dbReference>
<protein>
    <submittedName>
        <fullName evidence="2">Carbon-nitrogen hydrolase</fullName>
    </submittedName>
</protein>
<dbReference type="SUPFAM" id="SSF56317">
    <property type="entry name" value="Carbon-nitrogen hydrolase"/>
    <property type="match status" value="1"/>
</dbReference>
<sequence>MPYSACLRAPCQSLRIAVVQFAPKIGQVQQNIERARKYCESLVPGTVDLLCLPEMIFTGYAFESASAILPFLEHPHSGVTSQFCASIAQRLGCHVAAGYPERLEPHEVGKRMLEEGDGGGGGGGVRVVDVVGANSAVLYGPDGMRVGHYRKSHLFHMDKVWAKPGPGFATFHLPPPLNTITLGICMDLNPQSPSWTIDGGPYELAEHCLKTGSGLLILLNAWLDSEKEQDVQVDISTLNCWATLLRPLWCRMGNDDSNEREGTAESLKNVSEDTETVVVVCNRSGDENGATFAGSSALFHLRQSAGKPSLLEYMGRRQEGVMCVDNLRLSSPVECTLRYRTCRAQKWLGKRPV</sequence>
<dbReference type="PANTHER" id="PTHR11750">
    <property type="entry name" value="PROTEIN N-TERMINAL AMIDASE"/>
    <property type="match status" value="1"/>
</dbReference>
<dbReference type="PANTHER" id="PTHR11750:SF26">
    <property type="entry name" value="PROTEIN N-TERMINAL AMIDASE"/>
    <property type="match status" value="1"/>
</dbReference>
<proteinExistence type="predicted"/>
<dbReference type="EMBL" id="WHVB01000014">
    <property type="protein sequence ID" value="KAF8476627.1"/>
    <property type="molecule type" value="Genomic_DNA"/>
</dbReference>
<gene>
    <name evidence="2" type="ORF">DFH94DRAFT_672260</name>
</gene>
<keyword evidence="2" id="KW-0378">Hydrolase</keyword>
<dbReference type="GO" id="GO:0008418">
    <property type="term" value="F:protein-N-terminal asparagine amidohydrolase activity"/>
    <property type="evidence" value="ECO:0007669"/>
    <property type="project" value="InterPro"/>
</dbReference>
<organism evidence="2 3">
    <name type="scientific">Russula ochroleuca</name>
    <dbReference type="NCBI Taxonomy" id="152965"/>
    <lineage>
        <taxon>Eukaryota</taxon>
        <taxon>Fungi</taxon>
        <taxon>Dikarya</taxon>
        <taxon>Basidiomycota</taxon>
        <taxon>Agaricomycotina</taxon>
        <taxon>Agaricomycetes</taxon>
        <taxon>Russulales</taxon>
        <taxon>Russulaceae</taxon>
        <taxon>Russula</taxon>
    </lineage>
</organism>
<feature type="domain" description="CN hydrolase" evidence="1">
    <location>
        <begin position="14"/>
        <end position="329"/>
    </location>
</feature>
<evidence type="ECO:0000313" key="3">
    <source>
        <dbReference type="Proteomes" id="UP000759537"/>
    </source>
</evidence>
<reference evidence="2" key="1">
    <citation type="submission" date="2019-10" db="EMBL/GenBank/DDBJ databases">
        <authorList>
            <consortium name="DOE Joint Genome Institute"/>
            <person name="Kuo A."/>
            <person name="Miyauchi S."/>
            <person name="Kiss E."/>
            <person name="Drula E."/>
            <person name="Kohler A."/>
            <person name="Sanchez-Garcia M."/>
            <person name="Andreopoulos B."/>
            <person name="Barry K.W."/>
            <person name="Bonito G."/>
            <person name="Buee M."/>
            <person name="Carver A."/>
            <person name="Chen C."/>
            <person name="Cichocki N."/>
            <person name="Clum A."/>
            <person name="Culley D."/>
            <person name="Crous P.W."/>
            <person name="Fauchery L."/>
            <person name="Girlanda M."/>
            <person name="Hayes R."/>
            <person name="Keri Z."/>
            <person name="LaButti K."/>
            <person name="Lipzen A."/>
            <person name="Lombard V."/>
            <person name="Magnuson J."/>
            <person name="Maillard F."/>
            <person name="Morin E."/>
            <person name="Murat C."/>
            <person name="Nolan M."/>
            <person name="Ohm R."/>
            <person name="Pangilinan J."/>
            <person name="Pereira M."/>
            <person name="Perotto S."/>
            <person name="Peter M."/>
            <person name="Riley R."/>
            <person name="Sitrit Y."/>
            <person name="Stielow B."/>
            <person name="Szollosi G."/>
            <person name="Zifcakova L."/>
            <person name="Stursova M."/>
            <person name="Spatafora J.W."/>
            <person name="Tedersoo L."/>
            <person name="Vaario L.-M."/>
            <person name="Yamada A."/>
            <person name="Yan M."/>
            <person name="Wang P."/>
            <person name="Xu J."/>
            <person name="Bruns T."/>
            <person name="Baldrian P."/>
            <person name="Vilgalys R."/>
            <person name="Henrissat B."/>
            <person name="Grigoriev I.V."/>
            <person name="Hibbett D."/>
            <person name="Nagy L.G."/>
            <person name="Martin F.M."/>
        </authorList>
    </citation>
    <scope>NUCLEOTIDE SEQUENCE</scope>
    <source>
        <strain evidence="2">Prilba</strain>
    </source>
</reference>
<comment type="caution">
    <text evidence="2">The sequence shown here is derived from an EMBL/GenBank/DDBJ whole genome shotgun (WGS) entry which is preliminary data.</text>
</comment>
<dbReference type="Pfam" id="PF00795">
    <property type="entry name" value="CN_hydrolase"/>
    <property type="match status" value="1"/>
</dbReference>
<reference evidence="2" key="2">
    <citation type="journal article" date="2020" name="Nat. Commun.">
        <title>Large-scale genome sequencing of mycorrhizal fungi provides insights into the early evolution of symbiotic traits.</title>
        <authorList>
            <person name="Miyauchi S."/>
            <person name="Kiss E."/>
            <person name="Kuo A."/>
            <person name="Drula E."/>
            <person name="Kohler A."/>
            <person name="Sanchez-Garcia M."/>
            <person name="Morin E."/>
            <person name="Andreopoulos B."/>
            <person name="Barry K.W."/>
            <person name="Bonito G."/>
            <person name="Buee M."/>
            <person name="Carver A."/>
            <person name="Chen C."/>
            <person name="Cichocki N."/>
            <person name="Clum A."/>
            <person name="Culley D."/>
            <person name="Crous P.W."/>
            <person name="Fauchery L."/>
            <person name="Girlanda M."/>
            <person name="Hayes R.D."/>
            <person name="Keri Z."/>
            <person name="LaButti K."/>
            <person name="Lipzen A."/>
            <person name="Lombard V."/>
            <person name="Magnuson J."/>
            <person name="Maillard F."/>
            <person name="Murat C."/>
            <person name="Nolan M."/>
            <person name="Ohm R.A."/>
            <person name="Pangilinan J."/>
            <person name="Pereira M.F."/>
            <person name="Perotto S."/>
            <person name="Peter M."/>
            <person name="Pfister S."/>
            <person name="Riley R."/>
            <person name="Sitrit Y."/>
            <person name="Stielow J.B."/>
            <person name="Szollosi G."/>
            <person name="Zifcakova L."/>
            <person name="Stursova M."/>
            <person name="Spatafora J.W."/>
            <person name="Tedersoo L."/>
            <person name="Vaario L.M."/>
            <person name="Yamada A."/>
            <person name="Yan M."/>
            <person name="Wang P."/>
            <person name="Xu J."/>
            <person name="Bruns T."/>
            <person name="Baldrian P."/>
            <person name="Vilgalys R."/>
            <person name="Dunand C."/>
            <person name="Henrissat B."/>
            <person name="Grigoriev I.V."/>
            <person name="Hibbett D."/>
            <person name="Nagy L.G."/>
            <person name="Martin F.M."/>
        </authorList>
    </citation>
    <scope>NUCLEOTIDE SEQUENCE</scope>
    <source>
        <strain evidence="2">Prilba</strain>
    </source>
</reference>